<dbReference type="Proteomes" id="UP000224740">
    <property type="component" value="Unassembled WGS sequence"/>
</dbReference>
<dbReference type="RefSeq" id="WP_099312672.1">
    <property type="nucleotide sequence ID" value="NZ_CP032101.1"/>
</dbReference>
<dbReference type="KEGG" id="amar:AMRN_0749"/>
<dbReference type="CDD" id="cd00093">
    <property type="entry name" value="HTH_XRE"/>
    <property type="match status" value="1"/>
</dbReference>
<dbReference type="InterPro" id="IPR001387">
    <property type="entry name" value="Cro/C1-type_HTH"/>
</dbReference>
<evidence type="ECO:0000313" key="1">
    <source>
        <dbReference type="EMBL" id="AXX86503.1"/>
    </source>
</evidence>
<reference evidence="2" key="2">
    <citation type="submission" date="2017-09" db="EMBL/GenBank/DDBJ databases">
        <authorList>
            <person name="Perez-Cataluna A."/>
            <person name="Figueras M.J."/>
            <person name="Salas-Masso N."/>
        </authorList>
    </citation>
    <scope>NUCLEOTIDE SEQUENCE</scope>
    <source>
        <strain evidence="2">CECT 7727</strain>
    </source>
</reference>
<proteinExistence type="predicted"/>
<evidence type="ECO:0000313" key="4">
    <source>
        <dbReference type="Proteomes" id="UP000264693"/>
    </source>
</evidence>
<keyword evidence="3" id="KW-1185">Reference proteome</keyword>
<dbReference type="EMBL" id="NXAO01000087">
    <property type="protein sequence ID" value="PHO14082.1"/>
    <property type="molecule type" value="Genomic_DNA"/>
</dbReference>
<evidence type="ECO:0000313" key="3">
    <source>
        <dbReference type="Proteomes" id="UP000224740"/>
    </source>
</evidence>
<dbReference type="GO" id="GO:0003677">
    <property type="term" value="F:DNA binding"/>
    <property type="evidence" value="ECO:0007669"/>
    <property type="project" value="InterPro"/>
</dbReference>
<dbReference type="Proteomes" id="UP000264693">
    <property type="component" value="Chromosome"/>
</dbReference>
<evidence type="ECO:0000313" key="2">
    <source>
        <dbReference type="EMBL" id="PHO14082.1"/>
    </source>
</evidence>
<reference evidence="3" key="1">
    <citation type="submission" date="2017-09" db="EMBL/GenBank/DDBJ databases">
        <title>Arcobacter canalis sp. nov., a new species isolated from a water canal contaminated with urban sewage.</title>
        <authorList>
            <person name="Perez-Cataluna A."/>
            <person name="Salas-Masso N."/>
            <person name="Figueras M.J."/>
        </authorList>
    </citation>
    <scope>NUCLEOTIDE SEQUENCE [LARGE SCALE GENOMIC DNA]</scope>
    <source>
        <strain evidence="3">CECT 7727</strain>
    </source>
</reference>
<dbReference type="InterPro" id="IPR010982">
    <property type="entry name" value="Lambda_DNA-bd_dom_sf"/>
</dbReference>
<dbReference type="EMBL" id="CP032101">
    <property type="protein sequence ID" value="AXX86503.1"/>
    <property type="molecule type" value="Genomic_DNA"/>
</dbReference>
<accession>A0A347TIS5</accession>
<gene>
    <name evidence="1" type="ORF">AMRN_0749</name>
    <name evidence="2" type="ORF">CPH92_13680</name>
</gene>
<dbReference type="SUPFAM" id="SSF47413">
    <property type="entry name" value="lambda repressor-like DNA-binding domains"/>
    <property type="match status" value="1"/>
</dbReference>
<dbReference type="AlphaFoldDB" id="A0A347TIS5"/>
<dbReference type="Gene3D" id="1.10.260.40">
    <property type="entry name" value="lambda repressor-like DNA-binding domains"/>
    <property type="match status" value="1"/>
</dbReference>
<organism evidence="1 4">
    <name type="scientific">Malaciobacter marinus</name>
    <dbReference type="NCBI Taxonomy" id="505249"/>
    <lineage>
        <taxon>Bacteria</taxon>
        <taxon>Pseudomonadati</taxon>
        <taxon>Campylobacterota</taxon>
        <taxon>Epsilonproteobacteria</taxon>
        <taxon>Campylobacterales</taxon>
        <taxon>Arcobacteraceae</taxon>
        <taxon>Malaciobacter</taxon>
    </lineage>
</organism>
<reference evidence="1 4" key="3">
    <citation type="submission" date="2018-08" db="EMBL/GenBank/DDBJ databases">
        <title>Complete genome of the Arcobacter marinus type strain JCM 15502.</title>
        <authorList>
            <person name="Miller W.G."/>
            <person name="Yee E."/>
            <person name="Huynh S."/>
            <person name="Parker C.T."/>
        </authorList>
    </citation>
    <scope>NUCLEOTIDE SEQUENCE [LARGE SCALE GENOMIC DNA]</scope>
    <source>
        <strain evidence="1 4">JCM 15502</strain>
    </source>
</reference>
<protein>
    <submittedName>
        <fullName evidence="1 2">Transcriptional regulator</fullName>
    </submittedName>
</protein>
<sequence length="87" mass="10268">MEQFNDFEDFSEEQKEQFFKNIGKNVSRIRKKHKLSQLKLSQLIGHKSTSLVSGAEIYYNKQHFSLEHLALIAFVLNEDITEFFKSI</sequence>
<name>A0A347TIS5_9BACT</name>